<feature type="compositionally biased region" description="Pro residues" evidence="5">
    <location>
        <begin position="14"/>
        <end position="28"/>
    </location>
</feature>
<dbReference type="Proteomes" id="UP000604117">
    <property type="component" value="Unassembled WGS sequence"/>
</dbReference>
<dbReference type="EMBL" id="BONE01000050">
    <property type="protein sequence ID" value="GIF75906.1"/>
    <property type="molecule type" value="Genomic_DNA"/>
</dbReference>
<gene>
    <name evidence="8" type="ORF">Asi02nite_54240</name>
</gene>
<evidence type="ECO:0000256" key="2">
    <source>
        <dbReference type="ARBA" id="ARBA00022692"/>
    </source>
</evidence>
<evidence type="ECO:0000259" key="7">
    <source>
        <dbReference type="Pfam" id="PF06271"/>
    </source>
</evidence>
<evidence type="ECO:0000256" key="5">
    <source>
        <dbReference type="SAM" id="MobiDB-lite"/>
    </source>
</evidence>
<evidence type="ECO:0000256" key="1">
    <source>
        <dbReference type="ARBA" id="ARBA00004141"/>
    </source>
</evidence>
<keyword evidence="4 6" id="KW-0472">Membrane</keyword>
<keyword evidence="2 6" id="KW-0812">Transmembrane</keyword>
<protein>
    <recommendedName>
        <fullName evidence="7">RDD domain-containing protein</fullName>
    </recommendedName>
</protein>
<organism evidence="8 9">
    <name type="scientific">Asanoa siamensis</name>
    <dbReference type="NCBI Taxonomy" id="926357"/>
    <lineage>
        <taxon>Bacteria</taxon>
        <taxon>Bacillati</taxon>
        <taxon>Actinomycetota</taxon>
        <taxon>Actinomycetes</taxon>
        <taxon>Micromonosporales</taxon>
        <taxon>Micromonosporaceae</taxon>
        <taxon>Asanoa</taxon>
    </lineage>
</organism>
<dbReference type="RefSeq" id="WP_203716747.1">
    <property type="nucleotide sequence ID" value="NZ_BONE01000050.1"/>
</dbReference>
<proteinExistence type="predicted"/>
<comment type="caution">
    <text evidence="8">The sequence shown here is derived from an EMBL/GenBank/DDBJ whole genome shotgun (WGS) entry which is preliminary data.</text>
</comment>
<accession>A0ABQ4CXA1</accession>
<comment type="subcellular location">
    <subcellularLocation>
        <location evidence="1">Membrane</location>
        <topology evidence="1">Multi-pass membrane protein</topology>
    </subcellularLocation>
</comment>
<evidence type="ECO:0000256" key="6">
    <source>
        <dbReference type="SAM" id="Phobius"/>
    </source>
</evidence>
<keyword evidence="3 6" id="KW-1133">Transmembrane helix</keyword>
<dbReference type="Pfam" id="PF06271">
    <property type="entry name" value="RDD"/>
    <property type="match status" value="1"/>
</dbReference>
<evidence type="ECO:0000256" key="3">
    <source>
        <dbReference type="ARBA" id="ARBA00022989"/>
    </source>
</evidence>
<keyword evidence="9" id="KW-1185">Reference proteome</keyword>
<sequence>MTDPDSGAPVHGTPYPPTVPFQAPPPYPTGGGALQPYEPAAPPLPYGQPAPAPYGGAHPLVSPGERLGAALLDVLLAFVTLYVGWLVWSMITWSDGQTPGKKLLNHVTADAHTGQPLDWGQMALREFCVKGLLGFLLGAVTCGVYGLVDACMVFGERQRTLHDKMVNSVVRHA</sequence>
<feature type="transmembrane region" description="Helical" evidence="6">
    <location>
        <begin position="132"/>
        <end position="155"/>
    </location>
</feature>
<feature type="domain" description="RDD" evidence="7">
    <location>
        <begin position="68"/>
        <end position="166"/>
    </location>
</feature>
<dbReference type="InterPro" id="IPR010432">
    <property type="entry name" value="RDD"/>
</dbReference>
<evidence type="ECO:0000256" key="4">
    <source>
        <dbReference type="ARBA" id="ARBA00023136"/>
    </source>
</evidence>
<evidence type="ECO:0000313" key="8">
    <source>
        <dbReference type="EMBL" id="GIF75906.1"/>
    </source>
</evidence>
<feature type="region of interest" description="Disordered" evidence="5">
    <location>
        <begin position="1"/>
        <end position="39"/>
    </location>
</feature>
<feature type="transmembrane region" description="Helical" evidence="6">
    <location>
        <begin position="70"/>
        <end position="91"/>
    </location>
</feature>
<evidence type="ECO:0000313" key="9">
    <source>
        <dbReference type="Proteomes" id="UP000604117"/>
    </source>
</evidence>
<name>A0ABQ4CXA1_9ACTN</name>
<reference evidence="8 9" key="1">
    <citation type="submission" date="2021-01" db="EMBL/GenBank/DDBJ databases">
        <title>Whole genome shotgun sequence of Asanoa siamensis NBRC 107932.</title>
        <authorList>
            <person name="Komaki H."/>
            <person name="Tamura T."/>
        </authorList>
    </citation>
    <scope>NUCLEOTIDE SEQUENCE [LARGE SCALE GENOMIC DNA]</scope>
    <source>
        <strain evidence="8 9">NBRC 107932</strain>
    </source>
</reference>